<keyword evidence="5" id="KW-0029">Amino-acid transport</keyword>
<evidence type="ECO:0000313" key="10">
    <source>
        <dbReference type="EMBL" id="RRC94483.1"/>
    </source>
</evidence>
<evidence type="ECO:0000256" key="7">
    <source>
        <dbReference type="ARBA" id="ARBA00023136"/>
    </source>
</evidence>
<keyword evidence="3" id="KW-0813">Transport</keyword>
<comment type="caution">
    <text evidence="10">The sequence shown here is derived from an EMBL/GenBank/DDBJ whole genome shotgun (WGS) entry which is preliminary data.</text>
</comment>
<feature type="transmembrane region" description="Helical" evidence="8">
    <location>
        <begin position="420"/>
        <end position="439"/>
    </location>
</feature>
<feature type="transmembrane region" description="Helical" evidence="8">
    <location>
        <begin position="296"/>
        <end position="317"/>
    </location>
</feature>
<dbReference type="RefSeq" id="WP_124872365.1">
    <property type="nucleotide sequence ID" value="NZ_RQZF01000015.1"/>
</dbReference>
<dbReference type="EMBL" id="RQZF01000015">
    <property type="protein sequence ID" value="RRC94483.1"/>
    <property type="molecule type" value="Genomic_DNA"/>
</dbReference>
<evidence type="ECO:0000256" key="2">
    <source>
        <dbReference type="ARBA" id="ARBA00008583"/>
    </source>
</evidence>
<evidence type="ECO:0000313" key="11">
    <source>
        <dbReference type="Proteomes" id="UP000280444"/>
    </source>
</evidence>
<comment type="similarity">
    <text evidence="2">Belongs to the amino acid-polyamine-organocation (APC) superfamily. Amino acid transporter (AAT) (TC 2.A.3.1) family.</text>
</comment>
<evidence type="ECO:0000256" key="4">
    <source>
        <dbReference type="ARBA" id="ARBA00022692"/>
    </source>
</evidence>
<feature type="transmembrane region" description="Helical" evidence="8">
    <location>
        <begin position="349"/>
        <end position="370"/>
    </location>
</feature>
<feature type="transmembrane region" description="Helical" evidence="8">
    <location>
        <begin position="250"/>
        <end position="269"/>
    </location>
</feature>
<evidence type="ECO:0000256" key="6">
    <source>
        <dbReference type="ARBA" id="ARBA00022989"/>
    </source>
</evidence>
<keyword evidence="7 8" id="KW-0472">Membrane</keyword>
<evidence type="ECO:0000259" key="9">
    <source>
        <dbReference type="Pfam" id="PF00324"/>
    </source>
</evidence>
<feature type="transmembrane region" description="Helical" evidence="8">
    <location>
        <begin position="167"/>
        <end position="189"/>
    </location>
</feature>
<sequence length="492" mass="52367">MSETPTAVGTHADAEEKGLKRRLGTRHLNMIAIGGAIGTGLLVATGGSISTAGPGGALLAYGAIGIMVFLLMQSLGEMSTWLPTAGSFETWATRWVSPSFGFATGWNYWFNWAITLAAELVAVALVMRYWLPDVPSWVWSAIFLTILFVANAFTVRGFGESEFAFALVKVVAVVVFLAVGVLMIFGIIAGPAPGFTNWTAGEGPFVNGFFGTFSIMMIAGFSFQGTELLAVAAGEADKPEVTIPRAVRTVFFRITLFYIGAIIVIGFLLPYTDPHLLASEIEDVAVSPFTLIFEKAGILGAASVMNAVILTAILSAGNSGLYASSRMLYAMALSGKAPKIFARVNKRGVPMPAVIATTAVGAFAFLTSLIGDGAAYIWLITVSGLAGFIVWAGIAWSHYRFRKAFILQGHDVSELPFRSKFFPLGPIVAFLMVVVVIAGQNLDIYAGILDWQTVLSTYIGLIAFLALWAGHKIVTKAPAVDLATADLSRTDD</sequence>
<evidence type="ECO:0000256" key="8">
    <source>
        <dbReference type="SAM" id="Phobius"/>
    </source>
</evidence>
<dbReference type="OrthoDB" id="5297508at2"/>
<dbReference type="InterPro" id="IPR004841">
    <property type="entry name" value="AA-permease/SLC12A_dom"/>
</dbReference>
<dbReference type="InterPro" id="IPR004840">
    <property type="entry name" value="Amino_acid_permease_CS"/>
</dbReference>
<feature type="transmembrane region" description="Helical" evidence="8">
    <location>
        <begin position="451"/>
        <end position="469"/>
    </location>
</feature>
<evidence type="ECO:0000256" key="5">
    <source>
        <dbReference type="ARBA" id="ARBA00022970"/>
    </source>
</evidence>
<feature type="transmembrane region" description="Helical" evidence="8">
    <location>
        <begin position="376"/>
        <end position="399"/>
    </location>
</feature>
<name>A0A3P1SB46_9ACTO</name>
<feature type="transmembrane region" description="Helical" evidence="8">
    <location>
        <begin position="109"/>
        <end position="131"/>
    </location>
</feature>
<reference evidence="10 11" key="1">
    <citation type="submission" date="2018-11" db="EMBL/GenBank/DDBJ databases">
        <title>Genomes From Bacteria Associated with the Canine Oral Cavity: a Test Case for Automated Genome-Based Taxonomic Assignment.</title>
        <authorList>
            <person name="Coil D.A."/>
            <person name="Jospin G."/>
            <person name="Darling A.E."/>
            <person name="Wallis C."/>
            <person name="Davis I.J."/>
            <person name="Harris S."/>
            <person name="Eisen J.A."/>
            <person name="Holcombe L.J."/>
            <person name="O'Flynn C."/>
        </authorList>
    </citation>
    <scope>NUCLEOTIDE SEQUENCE [LARGE SCALE GENOMIC DNA]</scope>
    <source>
        <strain evidence="10 11">OH770</strain>
    </source>
</reference>
<accession>A0A3P1SB46</accession>
<protein>
    <submittedName>
        <fullName evidence="10">Amino acid permease</fullName>
    </submittedName>
</protein>
<keyword evidence="4 8" id="KW-0812">Transmembrane</keyword>
<dbReference type="Proteomes" id="UP000280444">
    <property type="component" value="Unassembled WGS sequence"/>
</dbReference>
<feature type="domain" description="Amino acid permease/ SLC12A" evidence="9">
    <location>
        <begin position="27"/>
        <end position="478"/>
    </location>
</feature>
<dbReference type="InterPro" id="IPR050524">
    <property type="entry name" value="APC_YAT"/>
</dbReference>
<dbReference type="PANTHER" id="PTHR43341:SF1">
    <property type="entry name" value="GENERAL AMINO-ACID PERMEASE GAP1"/>
    <property type="match status" value="1"/>
</dbReference>
<evidence type="ECO:0000256" key="3">
    <source>
        <dbReference type="ARBA" id="ARBA00022448"/>
    </source>
</evidence>
<dbReference type="FunFam" id="1.20.1740.10:FF:000001">
    <property type="entry name" value="Amino acid permease"/>
    <property type="match status" value="1"/>
</dbReference>
<feature type="transmembrane region" description="Helical" evidence="8">
    <location>
        <begin position="137"/>
        <end position="155"/>
    </location>
</feature>
<dbReference type="Pfam" id="PF00324">
    <property type="entry name" value="AA_permease"/>
    <property type="match status" value="1"/>
</dbReference>
<dbReference type="PIRSF" id="PIRSF006060">
    <property type="entry name" value="AA_transporter"/>
    <property type="match status" value="1"/>
</dbReference>
<dbReference type="GO" id="GO:0016020">
    <property type="term" value="C:membrane"/>
    <property type="evidence" value="ECO:0007669"/>
    <property type="project" value="UniProtKB-SubCell"/>
</dbReference>
<dbReference type="PROSITE" id="PS00218">
    <property type="entry name" value="AMINO_ACID_PERMEASE_1"/>
    <property type="match status" value="1"/>
</dbReference>
<dbReference type="PANTHER" id="PTHR43341">
    <property type="entry name" value="AMINO ACID PERMEASE"/>
    <property type="match status" value="1"/>
</dbReference>
<feature type="transmembrane region" description="Helical" evidence="8">
    <location>
        <begin position="209"/>
        <end position="230"/>
    </location>
</feature>
<evidence type="ECO:0000256" key="1">
    <source>
        <dbReference type="ARBA" id="ARBA00004141"/>
    </source>
</evidence>
<dbReference type="Gene3D" id="1.20.1740.10">
    <property type="entry name" value="Amino acid/polyamine transporter I"/>
    <property type="match status" value="1"/>
</dbReference>
<feature type="transmembrane region" description="Helical" evidence="8">
    <location>
        <begin position="55"/>
        <end position="72"/>
    </location>
</feature>
<proteinExistence type="inferred from homology"/>
<dbReference type="GO" id="GO:0015171">
    <property type="term" value="F:amino acid transmembrane transporter activity"/>
    <property type="evidence" value="ECO:0007669"/>
    <property type="project" value="TreeGrafter"/>
</dbReference>
<feature type="transmembrane region" description="Helical" evidence="8">
    <location>
        <begin position="28"/>
        <end position="49"/>
    </location>
</feature>
<keyword evidence="6 8" id="KW-1133">Transmembrane helix</keyword>
<comment type="subcellular location">
    <subcellularLocation>
        <location evidence="1">Membrane</location>
        <topology evidence="1">Multi-pass membrane protein</topology>
    </subcellularLocation>
</comment>
<dbReference type="AlphaFoldDB" id="A0A3P1SB46"/>
<keyword evidence="11" id="KW-1185">Reference proteome</keyword>
<organism evidence="10 11">
    <name type="scientific">Schaalia canis</name>
    <dbReference type="NCBI Taxonomy" id="100469"/>
    <lineage>
        <taxon>Bacteria</taxon>
        <taxon>Bacillati</taxon>
        <taxon>Actinomycetota</taxon>
        <taxon>Actinomycetes</taxon>
        <taxon>Actinomycetales</taxon>
        <taxon>Actinomycetaceae</taxon>
        <taxon>Schaalia</taxon>
    </lineage>
</organism>
<gene>
    <name evidence="10" type="ORF">EII11_10090</name>
</gene>